<evidence type="ECO:0000259" key="1">
    <source>
        <dbReference type="Pfam" id="PF14576"/>
    </source>
</evidence>
<dbReference type="PANTHER" id="PTHR33232:SF20">
    <property type="entry name" value="PROTEIN SIEVE ELEMENT OCCLUSION B-LIKE"/>
    <property type="match status" value="1"/>
</dbReference>
<dbReference type="EMBL" id="JAMFTS010000005">
    <property type="protein sequence ID" value="KAJ4752330.1"/>
    <property type="molecule type" value="Genomic_DNA"/>
</dbReference>
<dbReference type="PANTHER" id="PTHR33232">
    <property type="entry name" value="PROTEIN SIEVE ELEMENT OCCLUSION B-LIKE"/>
    <property type="match status" value="1"/>
</dbReference>
<dbReference type="Proteomes" id="UP001140206">
    <property type="component" value="Chromosome 5"/>
</dbReference>
<evidence type="ECO:0000313" key="3">
    <source>
        <dbReference type="EMBL" id="KAJ4752330.1"/>
    </source>
</evidence>
<name>A0AAV8C9G2_9POAL</name>
<organism evidence="3 4">
    <name type="scientific">Rhynchospora pubera</name>
    <dbReference type="NCBI Taxonomy" id="906938"/>
    <lineage>
        <taxon>Eukaryota</taxon>
        <taxon>Viridiplantae</taxon>
        <taxon>Streptophyta</taxon>
        <taxon>Embryophyta</taxon>
        <taxon>Tracheophyta</taxon>
        <taxon>Spermatophyta</taxon>
        <taxon>Magnoliopsida</taxon>
        <taxon>Liliopsida</taxon>
        <taxon>Poales</taxon>
        <taxon>Cyperaceae</taxon>
        <taxon>Cyperoideae</taxon>
        <taxon>Rhynchosporeae</taxon>
        <taxon>Rhynchospora</taxon>
    </lineage>
</organism>
<sequence>MDTRAVNNEWRCDGRLLRETEKTHSFSAKPIPAADALMKIVENTLNLATHDEPNEKESTELEELGPIIHKISCELSSNCSGSQGSLEQRTLKLLILLERYNWEAKIAIVLAGFATNFAEFFLIKEVYNTDKKTAIGLLKLKRLGQKDTGDIWETVNVLVRKVTDIGKSILVLKKIQDNLPTVSVDIIDFQSASFWVIYSVLIISSAISGDRVTTELVSTVKRIEIIYSYFSLRLKQCQDLEQEEKIKEKYGEFTRIFGARQADNMEILKLLLCCGEEEELICNSTEQEKKIKLSDLKKGTIIVLFSSLHIDAYSEEVSIIKAFYNKTITTSQYRIVWLPIGYKREEHRTTYAKVVVGKPWYHLKFESLAEQYVVLEKYSRKEWGFNEKPMPMVLHDGQVIHNDALSLIHMWGHRAFPFRTYEEDLWREYGNSMGIQFILDYVHDDFTILGNDQTPQYVCVFGGRRAKESSDAVKENGSNLQKEIEWFADLAGKLILAATGDAKINLKMGYLGDKEEAYLEKNIRTKVTENIKLSKYQGMKYVQIDQVRTKLFWSRVKSIALQLNVLKETKKLNENMEALLENTSSILQYSLESTAWVVIGRLDTNDMIFYDAEQFFKCLVHINKNIATWQAELKSDGTDFINILRRWLHNGFQCEARPPKKHCFKHIVYGDAIQTIGMKCVICYKPMKKVVLYQCCDDDQTEIA</sequence>
<evidence type="ECO:0000259" key="2">
    <source>
        <dbReference type="Pfam" id="PF14577"/>
    </source>
</evidence>
<dbReference type="AlphaFoldDB" id="A0AAV8C9G2"/>
<dbReference type="Gene3D" id="3.40.30.10">
    <property type="entry name" value="Glutaredoxin"/>
    <property type="match status" value="1"/>
</dbReference>
<dbReference type="InterPro" id="IPR039299">
    <property type="entry name" value="SEOA"/>
</dbReference>
<evidence type="ECO:0000313" key="4">
    <source>
        <dbReference type="Proteomes" id="UP001140206"/>
    </source>
</evidence>
<dbReference type="GO" id="GO:0010088">
    <property type="term" value="P:phloem development"/>
    <property type="evidence" value="ECO:0007669"/>
    <property type="project" value="InterPro"/>
</dbReference>
<feature type="domain" description="Sieve element occlusion N-terminal" evidence="1">
    <location>
        <begin position="34"/>
        <end position="258"/>
    </location>
</feature>
<feature type="domain" description="Sieve element occlusion C-terminal" evidence="2">
    <location>
        <begin position="422"/>
        <end position="696"/>
    </location>
</feature>
<dbReference type="InterPro" id="IPR027942">
    <property type="entry name" value="SEO_N"/>
</dbReference>
<gene>
    <name evidence="3" type="ORF">LUZ62_086735</name>
</gene>
<comment type="caution">
    <text evidence="3">The sequence shown here is derived from an EMBL/GenBank/DDBJ whole genome shotgun (WGS) entry which is preliminary data.</text>
</comment>
<dbReference type="Pfam" id="PF14577">
    <property type="entry name" value="SEO_C"/>
    <property type="match status" value="1"/>
</dbReference>
<protein>
    <submittedName>
        <fullName evidence="3">Sieve element occlusion protein</fullName>
    </submittedName>
</protein>
<keyword evidence="4" id="KW-1185">Reference proteome</keyword>
<proteinExistence type="predicted"/>
<dbReference type="InterPro" id="IPR027944">
    <property type="entry name" value="SEO_C"/>
</dbReference>
<accession>A0AAV8C9G2</accession>
<dbReference type="Pfam" id="PF14576">
    <property type="entry name" value="SEO_N"/>
    <property type="match status" value="1"/>
</dbReference>
<reference evidence="3" key="1">
    <citation type="submission" date="2022-08" db="EMBL/GenBank/DDBJ databases">
        <authorList>
            <person name="Marques A."/>
        </authorList>
    </citation>
    <scope>NUCLEOTIDE SEQUENCE</scope>
    <source>
        <strain evidence="3">RhyPub2mFocal</strain>
        <tissue evidence="3">Leaves</tissue>
    </source>
</reference>